<organism evidence="1 2">
    <name type="scientific">Dichomitus squalens</name>
    <dbReference type="NCBI Taxonomy" id="114155"/>
    <lineage>
        <taxon>Eukaryota</taxon>
        <taxon>Fungi</taxon>
        <taxon>Dikarya</taxon>
        <taxon>Basidiomycota</taxon>
        <taxon>Agaricomycotina</taxon>
        <taxon>Agaricomycetes</taxon>
        <taxon>Polyporales</taxon>
        <taxon>Polyporaceae</taxon>
        <taxon>Dichomitus</taxon>
    </lineage>
</organism>
<dbReference type="EMBL" id="ML145134">
    <property type="protein sequence ID" value="TBU57679.1"/>
    <property type="molecule type" value="Genomic_DNA"/>
</dbReference>
<evidence type="ECO:0000313" key="1">
    <source>
        <dbReference type="EMBL" id="TBU57679.1"/>
    </source>
</evidence>
<protein>
    <submittedName>
        <fullName evidence="1">Uncharacterized protein</fullName>
    </submittedName>
</protein>
<sequence length="330" mass="36221">MGQAQNNIAFENTQTPVLFIDEACDESDRWDGGKTIHLTMTRRFEFQASPALLQQSLSHALPTPSQPIVDAPPERATDAPELDQDVVYKDGFYVYTNEVDEPVAQLSSASNEEHANSTALSDVCSLLLENAPTEICALIRARESRVPVNVILSRGAGIAAFAFPDGCGCAYLGFFFITKIGVTRSPYSLGANAEEPCIYGTMSWTLDLDWTPGGEDPDALVASNCLPWWMQDHSKASEHDVDPTRSEPGKTILIDKSGVPLQHPYTLLPLHFLAPSSRMGGDIKGWHCGTCGRLNVQRNLCTQRCGSCSVSLRLPFRAVLFRALGYVRRR</sequence>
<evidence type="ECO:0000313" key="2">
    <source>
        <dbReference type="Proteomes" id="UP000292082"/>
    </source>
</evidence>
<accession>A0A4Q9P0J9</accession>
<proteinExistence type="predicted"/>
<keyword evidence="2" id="KW-1185">Reference proteome</keyword>
<dbReference type="AlphaFoldDB" id="A0A4Q9P0J9"/>
<gene>
    <name evidence="1" type="ORF">BD310DRAFT_821060</name>
</gene>
<reference evidence="1 2" key="1">
    <citation type="submission" date="2019-01" db="EMBL/GenBank/DDBJ databases">
        <title>Draft genome sequences of three monokaryotic isolates of the white-rot basidiomycete fungus Dichomitus squalens.</title>
        <authorList>
            <consortium name="DOE Joint Genome Institute"/>
            <person name="Lopez S.C."/>
            <person name="Andreopoulos B."/>
            <person name="Pangilinan J."/>
            <person name="Lipzen A."/>
            <person name="Riley R."/>
            <person name="Ahrendt S."/>
            <person name="Ng V."/>
            <person name="Barry K."/>
            <person name="Daum C."/>
            <person name="Grigoriev I.V."/>
            <person name="Hilden K.S."/>
            <person name="Makela M.R."/>
            <person name="de Vries R.P."/>
        </authorList>
    </citation>
    <scope>NUCLEOTIDE SEQUENCE [LARGE SCALE GENOMIC DNA]</scope>
    <source>
        <strain evidence="1 2">CBS 464.89</strain>
    </source>
</reference>
<dbReference type="Proteomes" id="UP000292082">
    <property type="component" value="Unassembled WGS sequence"/>
</dbReference>
<name>A0A4Q9P0J9_9APHY</name>